<dbReference type="Proteomes" id="UP001060919">
    <property type="component" value="Chromosome"/>
</dbReference>
<evidence type="ECO:0000259" key="6">
    <source>
        <dbReference type="Pfam" id="PF18962"/>
    </source>
</evidence>
<dbReference type="Pfam" id="PF07732">
    <property type="entry name" value="Cu-oxidase_3"/>
    <property type="match status" value="1"/>
</dbReference>
<sequence length="412" mass="45833">MKKQFLIILLLNIGAGALWGQQVNQLIFAKINGAYPMWDGTIVKTMGFTYTLNAAIDIPSPTLVFNEGDTVKLTLWNKSQGAPHTIHLHGLDVDQQNDGVPHLSFDIAHDDKGDYHFVAPHAGTYLYHCHVVSTLHVQAGMYGMLIVRPSDGSQTAWNNGPAYDTELAWLMSEVDTVWHHDTIINHPHDTTQTQHHLPERYLPQYFLVNGKAEQQLAAQGMAVTGSANEVFYLRLANIGNYGNRLILPAGLHARIIASDGRPLPHEEQADTLLIFPGERYGVLLEPTAEFTDTIKIDYLDLNTQITINTQQIPVAIAGFFGTESLNKLPLACTLFPNPTNDYLEGEITLEKEELILGKWIGINGRVLSTFEQQGFAGVNSLQLNTQNLQSGIYFLQLQTATRQTIKKITIQQ</sequence>
<protein>
    <submittedName>
        <fullName evidence="7">Multicopper oxidase domain-containing protein</fullName>
    </submittedName>
</protein>
<dbReference type="Pfam" id="PF18962">
    <property type="entry name" value="Por_Secre_tail"/>
    <property type="match status" value="1"/>
</dbReference>
<dbReference type="PANTHER" id="PTHR11709">
    <property type="entry name" value="MULTI-COPPER OXIDASE"/>
    <property type="match status" value="1"/>
</dbReference>
<accession>A0A915VK12</accession>
<keyword evidence="3" id="KW-0186">Copper</keyword>
<evidence type="ECO:0000313" key="8">
    <source>
        <dbReference type="Proteomes" id="UP001060919"/>
    </source>
</evidence>
<feature type="domain" description="Plastocyanin-like" evidence="5">
    <location>
        <begin position="57"/>
        <end position="150"/>
    </location>
</feature>
<evidence type="ECO:0000256" key="2">
    <source>
        <dbReference type="ARBA" id="ARBA00023002"/>
    </source>
</evidence>
<organism evidence="7 8">
    <name type="scientific">Aureispira anguillae</name>
    <dbReference type="NCBI Taxonomy" id="2864201"/>
    <lineage>
        <taxon>Bacteria</taxon>
        <taxon>Pseudomonadati</taxon>
        <taxon>Bacteroidota</taxon>
        <taxon>Saprospiria</taxon>
        <taxon>Saprospirales</taxon>
        <taxon>Saprospiraceae</taxon>
        <taxon>Aureispira</taxon>
    </lineage>
</organism>
<dbReference type="Pfam" id="PF00394">
    <property type="entry name" value="Cu-oxidase"/>
    <property type="match status" value="1"/>
</dbReference>
<dbReference type="InterPro" id="IPR001117">
    <property type="entry name" value="Cu-oxidase_2nd"/>
</dbReference>
<feature type="domain" description="Secretion system C-terminal sorting" evidence="6">
    <location>
        <begin position="334"/>
        <end position="410"/>
    </location>
</feature>
<evidence type="ECO:0000259" key="5">
    <source>
        <dbReference type="Pfam" id="PF07732"/>
    </source>
</evidence>
<dbReference type="GO" id="GO:0005507">
    <property type="term" value="F:copper ion binding"/>
    <property type="evidence" value="ECO:0007669"/>
    <property type="project" value="InterPro"/>
</dbReference>
<dbReference type="InterPro" id="IPR011707">
    <property type="entry name" value="Cu-oxidase-like_N"/>
</dbReference>
<dbReference type="EMBL" id="AP026867">
    <property type="protein sequence ID" value="BDS09439.1"/>
    <property type="molecule type" value="Genomic_DNA"/>
</dbReference>
<evidence type="ECO:0000313" key="7">
    <source>
        <dbReference type="EMBL" id="BDS09439.1"/>
    </source>
</evidence>
<feature type="domain" description="Plastocyanin-like" evidence="4">
    <location>
        <begin position="193"/>
        <end position="287"/>
    </location>
</feature>
<dbReference type="PANTHER" id="PTHR11709:SF394">
    <property type="entry name" value="FI03373P-RELATED"/>
    <property type="match status" value="1"/>
</dbReference>
<dbReference type="InterPro" id="IPR026444">
    <property type="entry name" value="Secre_tail"/>
</dbReference>
<keyword evidence="2" id="KW-0560">Oxidoreductase</keyword>
<dbReference type="InterPro" id="IPR045087">
    <property type="entry name" value="Cu-oxidase_fam"/>
</dbReference>
<keyword evidence="8" id="KW-1185">Reference proteome</keyword>
<proteinExistence type="predicted"/>
<evidence type="ECO:0000256" key="1">
    <source>
        <dbReference type="ARBA" id="ARBA00022723"/>
    </source>
</evidence>
<keyword evidence="1" id="KW-0479">Metal-binding</keyword>
<dbReference type="KEGG" id="aup:AsAng_0001370"/>
<evidence type="ECO:0000259" key="4">
    <source>
        <dbReference type="Pfam" id="PF00394"/>
    </source>
</evidence>
<dbReference type="NCBIfam" id="TIGR04183">
    <property type="entry name" value="Por_Secre_tail"/>
    <property type="match status" value="1"/>
</dbReference>
<dbReference type="SUPFAM" id="SSF49503">
    <property type="entry name" value="Cupredoxins"/>
    <property type="match status" value="2"/>
</dbReference>
<dbReference type="RefSeq" id="WP_264790831.1">
    <property type="nucleotide sequence ID" value="NZ_AP026867.1"/>
</dbReference>
<dbReference type="GO" id="GO:0016491">
    <property type="term" value="F:oxidoreductase activity"/>
    <property type="evidence" value="ECO:0007669"/>
    <property type="project" value="UniProtKB-KW"/>
</dbReference>
<reference evidence="7" key="1">
    <citation type="submission" date="2022-09" db="EMBL/GenBank/DDBJ databases">
        <title>Aureispira anguillicida sp. nov., isolated from Leptocephalus of Japanese eel Anguilla japonica.</title>
        <authorList>
            <person name="Yuasa K."/>
            <person name="Mekata T."/>
            <person name="Ikunari K."/>
        </authorList>
    </citation>
    <scope>NUCLEOTIDE SEQUENCE</scope>
    <source>
        <strain evidence="7">EL160426</strain>
    </source>
</reference>
<dbReference type="AlphaFoldDB" id="A0A915VK12"/>
<evidence type="ECO:0000256" key="3">
    <source>
        <dbReference type="ARBA" id="ARBA00023008"/>
    </source>
</evidence>
<dbReference type="Gene3D" id="2.60.40.420">
    <property type="entry name" value="Cupredoxins - blue copper proteins"/>
    <property type="match status" value="1"/>
</dbReference>
<gene>
    <name evidence="7" type="ORF">AsAng_0001370</name>
</gene>
<name>A0A915VK12_9BACT</name>
<dbReference type="InterPro" id="IPR008972">
    <property type="entry name" value="Cupredoxin"/>
</dbReference>